<feature type="chain" id="PRO_5015518338" description="Type IV pilus biogenesis protein PilP" evidence="2">
    <location>
        <begin position="23"/>
        <end position="191"/>
    </location>
</feature>
<evidence type="ECO:0000313" key="4">
    <source>
        <dbReference type="Proteomes" id="UP000238949"/>
    </source>
</evidence>
<dbReference type="EMBL" id="PVNP01000198">
    <property type="protein sequence ID" value="PRO71785.1"/>
    <property type="molecule type" value="Genomic_DNA"/>
</dbReference>
<sequence>MKKLSALILPALLWLVSGNSYADNLLQAIASCKAIDNDSRRLACFDTIQYPALERYTPSENNQRKPQKPAFTGTEKAREKQAANMSEQAQARRDERKQTQPRSQALADFGLPPKTVDEDIDEITAIISQLGKTARGKLLITLDNGTQWQQKDSQPMRLTTGLEVTIERGFLGAFFLSHDGVNRRIKVKRIR</sequence>
<evidence type="ECO:0000256" key="1">
    <source>
        <dbReference type="SAM" id="MobiDB-lite"/>
    </source>
</evidence>
<reference evidence="4" key="1">
    <citation type="journal article" date="2020" name="Int. J. Syst. Evol. Microbiol.">
        <title>Alteromonas alba sp. nov., a marine bacterium isolated from the seawater of the West Pacific Ocean.</title>
        <authorList>
            <person name="Sun C."/>
            <person name="Wu Y.-H."/>
            <person name="Xamxidin M."/>
            <person name="Cheng H."/>
            <person name="Xu X.-W."/>
        </authorList>
    </citation>
    <scope>NUCLEOTIDE SEQUENCE [LARGE SCALE GENOMIC DNA]</scope>
    <source>
        <strain evidence="4">190</strain>
    </source>
</reference>
<dbReference type="AlphaFoldDB" id="A0A2S9V600"/>
<evidence type="ECO:0000313" key="3">
    <source>
        <dbReference type="EMBL" id="PRO71785.1"/>
    </source>
</evidence>
<accession>A0A2S9V600</accession>
<evidence type="ECO:0000256" key="2">
    <source>
        <dbReference type="SAM" id="SignalP"/>
    </source>
</evidence>
<proteinExistence type="predicted"/>
<keyword evidence="4" id="KW-1185">Reference proteome</keyword>
<dbReference type="RefSeq" id="WP_105936171.1">
    <property type="nucleotide sequence ID" value="NZ_PVNP01000198.1"/>
</dbReference>
<dbReference type="OrthoDB" id="4750212at2"/>
<name>A0A2S9V600_9ALTE</name>
<gene>
    <name evidence="3" type="ORF">C6Y40_20035</name>
</gene>
<comment type="caution">
    <text evidence="3">The sequence shown here is derived from an EMBL/GenBank/DDBJ whole genome shotgun (WGS) entry which is preliminary data.</text>
</comment>
<feature type="region of interest" description="Disordered" evidence="1">
    <location>
        <begin position="56"/>
        <end position="111"/>
    </location>
</feature>
<evidence type="ECO:0008006" key="5">
    <source>
        <dbReference type="Google" id="ProtNLM"/>
    </source>
</evidence>
<dbReference type="Proteomes" id="UP000238949">
    <property type="component" value="Unassembled WGS sequence"/>
</dbReference>
<feature type="signal peptide" evidence="2">
    <location>
        <begin position="1"/>
        <end position="22"/>
    </location>
</feature>
<protein>
    <recommendedName>
        <fullName evidence="5">Type IV pilus biogenesis protein PilP</fullName>
    </recommendedName>
</protein>
<organism evidence="3 4">
    <name type="scientific">Alteromonas alba</name>
    <dbReference type="NCBI Taxonomy" id="2079529"/>
    <lineage>
        <taxon>Bacteria</taxon>
        <taxon>Pseudomonadati</taxon>
        <taxon>Pseudomonadota</taxon>
        <taxon>Gammaproteobacteria</taxon>
        <taxon>Alteromonadales</taxon>
        <taxon>Alteromonadaceae</taxon>
        <taxon>Alteromonas/Salinimonas group</taxon>
        <taxon>Alteromonas</taxon>
    </lineage>
</organism>
<keyword evidence="2" id="KW-0732">Signal</keyword>